<dbReference type="PANTHER" id="PTHR11309:SF47">
    <property type="entry name" value="FRIZZLED"/>
    <property type="match status" value="1"/>
</dbReference>
<dbReference type="GO" id="GO:0017147">
    <property type="term" value="F:Wnt-protein binding"/>
    <property type="evidence" value="ECO:0007669"/>
    <property type="project" value="TreeGrafter"/>
</dbReference>
<keyword evidence="7" id="KW-1185">Reference proteome</keyword>
<dbReference type="FunFam" id="1.10.2000.10:FF:000012">
    <property type="entry name" value="Carboxypeptidase Z"/>
    <property type="match status" value="1"/>
</dbReference>
<comment type="caution">
    <text evidence="3">Lacks conserved residue(s) required for the propagation of feature annotation.</text>
</comment>
<dbReference type="GO" id="GO:0035567">
    <property type="term" value="P:non-canonical Wnt signaling pathway"/>
    <property type="evidence" value="ECO:0007669"/>
    <property type="project" value="TreeGrafter"/>
</dbReference>
<sequence length="168" mass="19157">MILILLLWIQFWTLVLSLPRCDPRVRGHCRPIIVDDKPKCTDVLLSYCDDMSYTQTMFPNLLGHKTRHEVESGAEYLLMSVVEALLGGECNPDIRMLGCSVVAPRCEAGRVEKPCRSTCEAVLRRCSHAFDDISMAWPYFLDCDRFFVSDEEGCYNPLEGLRGKCFPQ</sequence>
<feature type="signal peptide" evidence="4">
    <location>
        <begin position="1"/>
        <end position="17"/>
    </location>
</feature>
<protein>
    <recommendedName>
        <fullName evidence="5">FZ domain-containing protein</fullName>
    </recommendedName>
</protein>
<dbReference type="InterPro" id="IPR015526">
    <property type="entry name" value="Frizzled/SFRP"/>
</dbReference>
<name>A0AAV2KLM2_KNICA</name>
<evidence type="ECO:0000256" key="3">
    <source>
        <dbReference type="PROSITE-ProRule" id="PRU00090"/>
    </source>
</evidence>
<dbReference type="Gene3D" id="1.10.2000.10">
    <property type="entry name" value="Frizzled cysteine-rich domain"/>
    <property type="match status" value="1"/>
</dbReference>
<dbReference type="PANTHER" id="PTHR11309">
    <property type="entry name" value="FRIZZLED"/>
    <property type="match status" value="1"/>
</dbReference>
<dbReference type="GO" id="GO:0005886">
    <property type="term" value="C:plasma membrane"/>
    <property type="evidence" value="ECO:0007669"/>
    <property type="project" value="TreeGrafter"/>
</dbReference>
<accession>A0AAV2KLM2</accession>
<dbReference type="InterPro" id="IPR036790">
    <property type="entry name" value="Frizzled_dom_sf"/>
</dbReference>
<dbReference type="InterPro" id="IPR020067">
    <property type="entry name" value="Frizzled_dom"/>
</dbReference>
<evidence type="ECO:0000256" key="4">
    <source>
        <dbReference type="SAM" id="SignalP"/>
    </source>
</evidence>
<dbReference type="GO" id="GO:0042813">
    <property type="term" value="F:Wnt receptor activity"/>
    <property type="evidence" value="ECO:0007669"/>
    <property type="project" value="TreeGrafter"/>
</dbReference>
<evidence type="ECO:0000259" key="5">
    <source>
        <dbReference type="PROSITE" id="PS50038"/>
    </source>
</evidence>
<evidence type="ECO:0000256" key="1">
    <source>
        <dbReference type="ARBA" id="ARBA00022473"/>
    </source>
</evidence>
<evidence type="ECO:0000256" key="2">
    <source>
        <dbReference type="ARBA" id="ARBA00023157"/>
    </source>
</evidence>
<reference evidence="6 7" key="1">
    <citation type="submission" date="2024-04" db="EMBL/GenBank/DDBJ databases">
        <authorList>
            <person name="Waldvogel A.-M."/>
            <person name="Schoenle A."/>
        </authorList>
    </citation>
    <scope>NUCLEOTIDE SEQUENCE [LARGE SCALE GENOMIC DNA]</scope>
</reference>
<feature type="disulfide bond" evidence="3">
    <location>
        <begin position="119"/>
        <end position="143"/>
    </location>
</feature>
<keyword evidence="1" id="KW-0217">Developmental protein</keyword>
<gene>
    <name evidence="6" type="ORF">KC01_LOCUS20379</name>
</gene>
<feature type="domain" description="FZ" evidence="5">
    <location>
        <begin position="24"/>
        <end position="157"/>
    </location>
</feature>
<evidence type="ECO:0000313" key="7">
    <source>
        <dbReference type="Proteomes" id="UP001497482"/>
    </source>
</evidence>
<organism evidence="6 7">
    <name type="scientific">Knipowitschia caucasica</name>
    <name type="common">Caucasian dwarf goby</name>
    <name type="synonym">Pomatoschistus caucasicus</name>
    <dbReference type="NCBI Taxonomy" id="637954"/>
    <lineage>
        <taxon>Eukaryota</taxon>
        <taxon>Metazoa</taxon>
        <taxon>Chordata</taxon>
        <taxon>Craniata</taxon>
        <taxon>Vertebrata</taxon>
        <taxon>Euteleostomi</taxon>
        <taxon>Actinopterygii</taxon>
        <taxon>Neopterygii</taxon>
        <taxon>Teleostei</taxon>
        <taxon>Neoteleostei</taxon>
        <taxon>Acanthomorphata</taxon>
        <taxon>Gobiaria</taxon>
        <taxon>Gobiiformes</taxon>
        <taxon>Gobioidei</taxon>
        <taxon>Gobiidae</taxon>
        <taxon>Gobiinae</taxon>
        <taxon>Knipowitschia</taxon>
    </lineage>
</organism>
<dbReference type="PROSITE" id="PS50038">
    <property type="entry name" value="FZ"/>
    <property type="match status" value="1"/>
</dbReference>
<dbReference type="SUPFAM" id="SSF63501">
    <property type="entry name" value="Frizzled cysteine-rich domain"/>
    <property type="match status" value="1"/>
</dbReference>
<dbReference type="SMART" id="SM00063">
    <property type="entry name" value="FRI"/>
    <property type="match status" value="1"/>
</dbReference>
<dbReference type="Pfam" id="PF01392">
    <property type="entry name" value="Fz"/>
    <property type="match status" value="1"/>
</dbReference>
<dbReference type="EMBL" id="OZ035841">
    <property type="protein sequence ID" value="CAL1590945.1"/>
    <property type="molecule type" value="Genomic_DNA"/>
</dbReference>
<dbReference type="AlphaFoldDB" id="A0AAV2KLM2"/>
<keyword evidence="4" id="KW-0732">Signal</keyword>
<dbReference type="Proteomes" id="UP001497482">
    <property type="component" value="Chromosome 19"/>
</dbReference>
<dbReference type="GO" id="GO:0060070">
    <property type="term" value="P:canonical Wnt signaling pathway"/>
    <property type="evidence" value="ECO:0007669"/>
    <property type="project" value="TreeGrafter"/>
</dbReference>
<feature type="chain" id="PRO_5043382511" description="FZ domain-containing protein" evidence="4">
    <location>
        <begin position="18"/>
        <end position="168"/>
    </location>
</feature>
<evidence type="ECO:0000313" key="6">
    <source>
        <dbReference type="EMBL" id="CAL1590945.1"/>
    </source>
</evidence>
<proteinExistence type="predicted"/>
<keyword evidence="2 3" id="KW-1015">Disulfide bond</keyword>